<evidence type="ECO:0000313" key="3">
    <source>
        <dbReference type="Proteomes" id="UP001180481"/>
    </source>
</evidence>
<keyword evidence="3" id="KW-1185">Reference proteome</keyword>
<keyword evidence="1" id="KW-0812">Transmembrane</keyword>
<organism evidence="2 3">
    <name type="scientific">Flavobacterium nakdongensis</name>
    <dbReference type="NCBI Taxonomy" id="3073563"/>
    <lineage>
        <taxon>Bacteria</taxon>
        <taxon>Pseudomonadati</taxon>
        <taxon>Bacteroidota</taxon>
        <taxon>Flavobacteriia</taxon>
        <taxon>Flavobacteriales</taxon>
        <taxon>Flavobacteriaceae</taxon>
        <taxon>Flavobacterium</taxon>
    </lineage>
</organism>
<feature type="transmembrane region" description="Helical" evidence="1">
    <location>
        <begin position="39"/>
        <end position="58"/>
    </location>
</feature>
<proteinExistence type="predicted"/>
<accession>A0ABY9R9F1</accession>
<dbReference type="Proteomes" id="UP001180481">
    <property type="component" value="Chromosome"/>
</dbReference>
<keyword evidence="1" id="KW-1133">Transmembrane helix</keyword>
<dbReference type="EMBL" id="CP133721">
    <property type="protein sequence ID" value="WMW77304.1"/>
    <property type="molecule type" value="Genomic_DNA"/>
</dbReference>
<protein>
    <submittedName>
        <fullName evidence="2">Uncharacterized protein</fullName>
    </submittedName>
</protein>
<evidence type="ECO:0000256" key="1">
    <source>
        <dbReference type="SAM" id="Phobius"/>
    </source>
</evidence>
<reference evidence="2" key="1">
    <citation type="submission" date="2023-09" db="EMBL/GenBank/DDBJ databases">
        <title>Flavobacterium sp. 20NA77.7 isolated from freshwater.</title>
        <authorList>
            <person name="Le V."/>
            <person name="Ko S.-R."/>
            <person name="Ahn C.-Y."/>
            <person name="Oh H.-M."/>
        </authorList>
    </citation>
    <scope>NUCLEOTIDE SEQUENCE</scope>
    <source>
        <strain evidence="2">20NA77.7</strain>
    </source>
</reference>
<evidence type="ECO:0000313" key="2">
    <source>
        <dbReference type="EMBL" id="WMW77304.1"/>
    </source>
</evidence>
<sequence>MKEIKLPNYMYMASPLHVAQTLGQIPTEKELETKTKNNYIFVGAFIGVSVALSAYLIWDGYTANKKKTI</sequence>
<name>A0ABY9R9F1_9FLAO</name>
<gene>
    <name evidence="2" type="ORF">RF683_07350</name>
</gene>
<keyword evidence="1" id="KW-0472">Membrane</keyword>
<dbReference type="RefSeq" id="WP_309531681.1">
    <property type="nucleotide sequence ID" value="NZ_CP133721.1"/>
</dbReference>